<evidence type="ECO:0000256" key="1">
    <source>
        <dbReference type="ARBA" id="ARBA00000085"/>
    </source>
</evidence>
<keyword evidence="5 15" id="KW-0808">Transferase</keyword>
<gene>
    <name evidence="15" type="ORF">WAT24_11510</name>
</gene>
<keyword evidence="12 13" id="KW-0472">Membrane</keyword>
<dbReference type="Pfam" id="PF07568">
    <property type="entry name" value="HisKA_2"/>
    <property type="match status" value="1"/>
</dbReference>
<evidence type="ECO:0000256" key="6">
    <source>
        <dbReference type="ARBA" id="ARBA00022692"/>
    </source>
</evidence>
<dbReference type="Gene3D" id="1.20.120.620">
    <property type="entry name" value="Backbone structure of the membrane domain of e. Coli histidine kinase receptor kdpd"/>
    <property type="match status" value="1"/>
</dbReference>
<feature type="domain" description="Histidine kinase/HSP90-like ATPase" evidence="14">
    <location>
        <begin position="213"/>
        <end position="305"/>
    </location>
</feature>
<keyword evidence="7" id="KW-0547">Nucleotide-binding</keyword>
<evidence type="ECO:0000256" key="3">
    <source>
        <dbReference type="ARBA" id="ARBA00012438"/>
    </source>
</evidence>
<dbReference type="Gene3D" id="3.30.565.10">
    <property type="entry name" value="Histidine kinase-like ATPase, C-terminal domain"/>
    <property type="match status" value="1"/>
</dbReference>
<keyword evidence="11" id="KW-0902">Two-component regulatory system</keyword>
<evidence type="ECO:0000259" key="14">
    <source>
        <dbReference type="SMART" id="SM00387"/>
    </source>
</evidence>
<evidence type="ECO:0000256" key="8">
    <source>
        <dbReference type="ARBA" id="ARBA00022777"/>
    </source>
</evidence>
<dbReference type="InterPro" id="IPR038318">
    <property type="entry name" value="KdpD_sf"/>
</dbReference>
<dbReference type="Pfam" id="PF13493">
    <property type="entry name" value="DUF4118"/>
    <property type="match status" value="1"/>
</dbReference>
<reference evidence="15 16" key="1">
    <citation type="journal article" date="2014" name="Int. J. Syst. Evol. Microbiol.">
        <title>Fulvimonas yonginensis sp. nov., isolated from greenhouse soil, and emended description of the genus Fulvimonas.</title>
        <authorList>
            <person name="Ahn J.H."/>
            <person name="Kim S.J."/>
            <person name="Weon H.Y."/>
            <person name="Hong S.B."/>
            <person name="Seok S.J."/>
            <person name="Kwon S.W."/>
        </authorList>
    </citation>
    <scope>NUCLEOTIDE SEQUENCE [LARGE SCALE GENOMIC DNA]</scope>
    <source>
        <strain evidence="15 16">KACC 16952</strain>
    </source>
</reference>
<evidence type="ECO:0000313" key="16">
    <source>
        <dbReference type="Proteomes" id="UP001381174"/>
    </source>
</evidence>
<evidence type="ECO:0000256" key="4">
    <source>
        <dbReference type="ARBA" id="ARBA00022553"/>
    </source>
</evidence>
<dbReference type="InterPro" id="IPR036890">
    <property type="entry name" value="HATPase_C_sf"/>
</dbReference>
<proteinExistence type="predicted"/>
<comment type="caution">
    <text evidence="15">The sequence shown here is derived from an EMBL/GenBank/DDBJ whole genome shotgun (WGS) entry which is preliminary data.</text>
</comment>
<evidence type="ECO:0000256" key="10">
    <source>
        <dbReference type="ARBA" id="ARBA00022989"/>
    </source>
</evidence>
<sequence>MVGYAVAVALSLLVWGLELAFSPSLHRYLPFTPVIFVTALACGRNPALLATLLGAVLADRFYLLADGHAEPFEPEPLFLLLFVGVGAAIATLVEALAKAVRKLIVAEEEKSLLLDELAHRTRNDLMMISQVLAFQARRQSEPQVRAALESAVARVRVVAEAQERLRSSGKHGRVEVASYLQALGHGLADLLRDVRPITVRVEAAHVLVEAPVAVSIGLIANELVTNAFKYAFPEGRGGTVQVRLEQADEGMVLTVEDDGVGCPMSQDQGLGSRLVQMLAAHMGGQLERVPVPQGHRVRVKLPIKPAEVVLGKAV</sequence>
<accession>A0ABU8JDI7</accession>
<dbReference type="InterPro" id="IPR025201">
    <property type="entry name" value="KdpD_TM"/>
</dbReference>
<keyword evidence="10 13" id="KW-1133">Transmembrane helix</keyword>
<feature type="transmembrane region" description="Helical" evidence="13">
    <location>
        <begin position="77"/>
        <end position="97"/>
    </location>
</feature>
<keyword evidence="8 15" id="KW-0418">Kinase</keyword>
<evidence type="ECO:0000256" key="5">
    <source>
        <dbReference type="ARBA" id="ARBA00022679"/>
    </source>
</evidence>
<dbReference type="GO" id="GO:0004673">
    <property type="term" value="F:protein histidine kinase activity"/>
    <property type="evidence" value="ECO:0007669"/>
    <property type="project" value="UniProtKB-EC"/>
</dbReference>
<comment type="catalytic activity">
    <reaction evidence="1">
        <text>ATP + protein L-histidine = ADP + protein N-phospho-L-histidine.</text>
        <dbReference type="EC" id="2.7.13.3"/>
    </reaction>
</comment>
<dbReference type="InterPro" id="IPR011495">
    <property type="entry name" value="Sig_transdc_His_kin_sub2_dim/P"/>
</dbReference>
<dbReference type="InterPro" id="IPR003594">
    <property type="entry name" value="HATPase_dom"/>
</dbReference>
<keyword evidence="6 13" id="KW-0812">Transmembrane</keyword>
<evidence type="ECO:0000256" key="13">
    <source>
        <dbReference type="SAM" id="Phobius"/>
    </source>
</evidence>
<dbReference type="EC" id="2.7.13.3" evidence="3"/>
<evidence type="ECO:0000313" key="15">
    <source>
        <dbReference type="EMBL" id="MEI7037385.1"/>
    </source>
</evidence>
<dbReference type="SUPFAM" id="SSF55874">
    <property type="entry name" value="ATPase domain of HSP90 chaperone/DNA topoisomerase II/histidine kinase"/>
    <property type="match status" value="1"/>
</dbReference>
<dbReference type="Proteomes" id="UP001381174">
    <property type="component" value="Unassembled WGS sequence"/>
</dbReference>
<dbReference type="SMART" id="SM00387">
    <property type="entry name" value="HATPase_c"/>
    <property type="match status" value="1"/>
</dbReference>
<evidence type="ECO:0000256" key="2">
    <source>
        <dbReference type="ARBA" id="ARBA00004141"/>
    </source>
</evidence>
<name>A0ABU8JDI7_9GAMM</name>
<evidence type="ECO:0000256" key="12">
    <source>
        <dbReference type="ARBA" id="ARBA00023136"/>
    </source>
</evidence>
<dbReference type="PANTHER" id="PTHR41523">
    <property type="entry name" value="TWO-COMPONENT SYSTEM SENSOR PROTEIN"/>
    <property type="match status" value="1"/>
</dbReference>
<comment type="subcellular location">
    <subcellularLocation>
        <location evidence="2">Membrane</location>
        <topology evidence="2">Multi-pass membrane protein</topology>
    </subcellularLocation>
</comment>
<keyword evidence="9" id="KW-0067">ATP-binding</keyword>
<protein>
    <recommendedName>
        <fullName evidence="3">histidine kinase</fullName>
        <ecNumber evidence="3">2.7.13.3</ecNumber>
    </recommendedName>
</protein>
<dbReference type="PANTHER" id="PTHR41523:SF8">
    <property type="entry name" value="ETHYLENE RESPONSE SENSOR PROTEIN"/>
    <property type="match status" value="1"/>
</dbReference>
<keyword evidence="4" id="KW-0597">Phosphoprotein</keyword>
<evidence type="ECO:0000256" key="11">
    <source>
        <dbReference type="ARBA" id="ARBA00023012"/>
    </source>
</evidence>
<organism evidence="15 16">
    <name type="scientific">Fulvimonas yonginensis</name>
    <dbReference type="NCBI Taxonomy" id="1495200"/>
    <lineage>
        <taxon>Bacteria</taxon>
        <taxon>Pseudomonadati</taxon>
        <taxon>Pseudomonadota</taxon>
        <taxon>Gammaproteobacteria</taxon>
        <taxon>Lysobacterales</taxon>
        <taxon>Rhodanobacteraceae</taxon>
        <taxon>Fulvimonas</taxon>
    </lineage>
</organism>
<evidence type="ECO:0000256" key="7">
    <source>
        <dbReference type="ARBA" id="ARBA00022741"/>
    </source>
</evidence>
<dbReference type="Pfam" id="PF02518">
    <property type="entry name" value="HATPase_c"/>
    <property type="match status" value="1"/>
</dbReference>
<keyword evidence="16" id="KW-1185">Reference proteome</keyword>
<dbReference type="EMBL" id="JBBBNY010000008">
    <property type="protein sequence ID" value="MEI7037385.1"/>
    <property type="molecule type" value="Genomic_DNA"/>
</dbReference>
<evidence type="ECO:0000256" key="9">
    <source>
        <dbReference type="ARBA" id="ARBA00022840"/>
    </source>
</evidence>